<dbReference type="Gene3D" id="1.10.260.40">
    <property type="entry name" value="lambda repressor-like DNA-binding domains"/>
    <property type="match status" value="1"/>
</dbReference>
<reference evidence="2 3" key="1">
    <citation type="submission" date="2018-04" db="EMBL/GenBank/DDBJ databases">
        <title>Denitrifier Microvirgula.</title>
        <authorList>
            <person name="Anderson E."/>
            <person name="Jang J."/>
            <person name="Ishii S."/>
        </authorList>
    </citation>
    <scope>NUCLEOTIDE SEQUENCE [LARGE SCALE GENOMIC DNA]</scope>
    <source>
        <strain evidence="2 3">BE2.4</strain>
    </source>
</reference>
<dbReference type="STRING" id="1122240.GCA_000620105_02974"/>
<sequence>MTSIRSPQQLGDALRAARKQLGLTQPRLALAAGVGVRFIVDLEAGKPTLRLENVLRVIDALGGEIQLSGLPSSMDNDHREGGNHGA</sequence>
<organism evidence="2 3">
    <name type="scientific">Microvirgula aerodenitrificans</name>
    <dbReference type="NCBI Taxonomy" id="57480"/>
    <lineage>
        <taxon>Bacteria</taxon>
        <taxon>Pseudomonadati</taxon>
        <taxon>Pseudomonadota</taxon>
        <taxon>Betaproteobacteria</taxon>
        <taxon>Neisseriales</taxon>
        <taxon>Aquaspirillaceae</taxon>
        <taxon>Microvirgula</taxon>
    </lineage>
</organism>
<dbReference type="SUPFAM" id="SSF47413">
    <property type="entry name" value="lambda repressor-like DNA-binding domains"/>
    <property type="match status" value="1"/>
</dbReference>
<evidence type="ECO:0000313" key="3">
    <source>
        <dbReference type="Proteomes" id="UP000244173"/>
    </source>
</evidence>
<dbReference type="OrthoDB" id="9156632at2"/>
<feature type="domain" description="HTH cro/C1-type" evidence="1">
    <location>
        <begin position="14"/>
        <end position="68"/>
    </location>
</feature>
<dbReference type="CDD" id="cd00093">
    <property type="entry name" value="HTH_XRE"/>
    <property type="match status" value="1"/>
</dbReference>
<evidence type="ECO:0000313" key="2">
    <source>
        <dbReference type="EMBL" id="AVY92818.1"/>
    </source>
</evidence>
<protein>
    <submittedName>
        <fullName evidence="2">Transcriptional regulator</fullName>
    </submittedName>
</protein>
<dbReference type="InterPro" id="IPR001387">
    <property type="entry name" value="Cro/C1-type_HTH"/>
</dbReference>
<dbReference type="KEGG" id="maer:DAI18_01250"/>
<dbReference type="PROSITE" id="PS50943">
    <property type="entry name" value="HTH_CROC1"/>
    <property type="match status" value="1"/>
</dbReference>
<dbReference type="Pfam" id="PF01381">
    <property type="entry name" value="HTH_3"/>
    <property type="match status" value="1"/>
</dbReference>
<gene>
    <name evidence="2" type="ORF">DAI18_01250</name>
</gene>
<dbReference type="InterPro" id="IPR010982">
    <property type="entry name" value="Lambda_DNA-bd_dom_sf"/>
</dbReference>
<dbReference type="RefSeq" id="WP_107888572.1">
    <property type="nucleotide sequence ID" value="NZ_CP028519.1"/>
</dbReference>
<dbReference type="AlphaFoldDB" id="A0A2U3THD1"/>
<keyword evidence="3" id="KW-1185">Reference proteome</keyword>
<name>A0A2U3THD1_9NEIS</name>
<dbReference type="InterPro" id="IPR017507">
    <property type="entry name" value="Tscrpt_reg_HipB-like"/>
</dbReference>
<dbReference type="GO" id="GO:0003677">
    <property type="term" value="F:DNA binding"/>
    <property type="evidence" value="ECO:0007669"/>
    <property type="project" value="InterPro"/>
</dbReference>
<dbReference type="NCBIfam" id="TIGR03070">
    <property type="entry name" value="couple_hipB"/>
    <property type="match status" value="1"/>
</dbReference>
<dbReference type="SMART" id="SM00530">
    <property type="entry name" value="HTH_XRE"/>
    <property type="match status" value="1"/>
</dbReference>
<dbReference type="EMBL" id="CP028519">
    <property type="protein sequence ID" value="AVY92818.1"/>
    <property type="molecule type" value="Genomic_DNA"/>
</dbReference>
<accession>A0A2U3THD1</accession>
<proteinExistence type="predicted"/>
<dbReference type="Proteomes" id="UP000244173">
    <property type="component" value="Chromosome"/>
</dbReference>
<evidence type="ECO:0000259" key="1">
    <source>
        <dbReference type="PROSITE" id="PS50943"/>
    </source>
</evidence>